<feature type="transmembrane region" description="Helical" evidence="3">
    <location>
        <begin position="121"/>
        <end position="141"/>
    </location>
</feature>
<evidence type="ECO:0000256" key="3">
    <source>
        <dbReference type="SAM" id="Phobius"/>
    </source>
</evidence>
<feature type="region of interest" description="Disordered" evidence="2">
    <location>
        <begin position="789"/>
        <end position="818"/>
    </location>
</feature>
<dbReference type="OrthoDB" id="410267at2759"/>
<gene>
    <name evidence="5" type="ORF">BOX15_Mlig002266g2</name>
</gene>
<feature type="transmembrane region" description="Helical" evidence="3">
    <location>
        <begin position="95"/>
        <end position="115"/>
    </location>
</feature>
<protein>
    <recommendedName>
        <fullName evidence="4">Major facilitator superfamily (MFS) profile domain-containing protein</fullName>
    </recommendedName>
</protein>
<feature type="transmembrane region" description="Helical" evidence="3">
    <location>
        <begin position="752"/>
        <end position="774"/>
    </location>
</feature>
<evidence type="ECO:0000259" key="4">
    <source>
        <dbReference type="PROSITE" id="PS50850"/>
    </source>
</evidence>
<evidence type="ECO:0000256" key="1">
    <source>
        <dbReference type="ARBA" id="ARBA00004141"/>
    </source>
</evidence>
<feature type="transmembrane region" description="Helical" evidence="3">
    <location>
        <begin position="181"/>
        <end position="200"/>
    </location>
</feature>
<dbReference type="InterPro" id="IPR020846">
    <property type="entry name" value="MFS_dom"/>
</dbReference>
<feature type="domain" description="Major facilitator superfamily (MFS) profile" evidence="4">
    <location>
        <begin position="594"/>
        <end position="818"/>
    </location>
</feature>
<feature type="region of interest" description="Disordered" evidence="2">
    <location>
        <begin position="488"/>
        <end position="510"/>
    </location>
</feature>
<dbReference type="AlphaFoldDB" id="A0A267F3Q8"/>
<feature type="compositionally biased region" description="Low complexity" evidence="2">
    <location>
        <begin position="278"/>
        <end position="306"/>
    </location>
</feature>
<feature type="region of interest" description="Disordered" evidence="2">
    <location>
        <begin position="446"/>
        <end position="473"/>
    </location>
</feature>
<dbReference type="GO" id="GO:0016020">
    <property type="term" value="C:membrane"/>
    <property type="evidence" value="ECO:0007669"/>
    <property type="project" value="UniProtKB-SubCell"/>
</dbReference>
<dbReference type="Proteomes" id="UP000215902">
    <property type="component" value="Unassembled WGS sequence"/>
</dbReference>
<dbReference type="GO" id="GO:0008028">
    <property type="term" value="F:monocarboxylic acid transmembrane transporter activity"/>
    <property type="evidence" value="ECO:0007669"/>
    <property type="project" value="TreeGrafter"/>
</dbReference>
<feature type="transmembrane region" description="Helical" evidence="3">
    <location>
        <begin position="721"/>
        <end position="740"/>
    </location>
</feature>
<accession>A0A267F3Q8</accession>
<dbReference type="InterPro" id="IPR036259">
    <property type="entry name" value="MFS_trans_sf"/>
</dbReference>
<evidence type="ECO:0000256" key="2">
    <source>
        <dbReference type="SAM" id="MobiDB-lite"/>
    </source>
</evidence>
<organism evidence="5 6">
    <name type="scientific">Macrostomum lignano</name>
    <dbReference type="NCBI Taxonomy" id="282301"/>
    <lineage>
        <taxon>Eukaryota</taxon>
        <taxon>Metazoa</taxon>
        <taxon>Spiralia</taxon>
        <taxon>Lophotrochozoa</taxon>
        <taxon>Platyhelminthes</taxon>
        <taxon>Rhabditophora</taxon>
        <taxon>Macrostomorpha</taxon>
        <taxon>Macrostomida</taxon>
        <taxon>Macrostomidae</taxon>
        <taxon>Macrostomum</taxon>
    </lineage>
</organism>
<feature type="region of interest" description="Disordered" evidence="2">
    <location>
        <begin position="1"/>
        <end position="34"/>
    </location>
</feature>
<feature type="transmembrane region" description="Helical" evidence="3">
    <location>
        <begin position="660"/>
        <end position="679"/>
    </location>
</feature>
<dbReference type="InterPro" id="IPR050327">
    <property type="entry name" value="Proton-linked_MCT"/>
</dbReference>
<dbReference type="STRING" id="282301.A0A267F3Q8"/>
<dbReference type="EMBL" id="NIVC01001454">
    <property type="protein sequence ID" value="PAA67787.1"/>
    <property type="molecule type" value="Genomic_DNA"/>
</dbReference>
<feature type="region of interest" description="Disordered" evidence="2">
    <location>
        <begin position="260"/>
        <end position="309"/>
    </location>
</feature>
<feature type="transmembrane region" description="Helical" evidence="3">
    <location>
        <begin position="53"/>
        <end position="83"/>
    </location>
</feature>
<dbReference type="InterPro" id="IPR011701">
    <property type="entry name" value="MFS"/>
</dbReference>
<keyword evidence="3" id="KW-1133">Transmembrane helix</keyword>
<keyword evidence="3" id="KW-0812">Transmembrane</keyword>
<reference evidence="5 6" key="1">
    <citation type="submission" date="2017-06" db="EMBL/GenBank/DDBJ databases">
        <title>A platform for efficient transgenesis in Macrostomum lignano, a flatworm model organism for stem cell research.</title>
        <authorList>
            <person name="Berezikov E."/>
        </authorList>
    </citation>
    <scope>NUCLEOTIDE SEQUENCE [LARGE SCALE GENOMIC DNA]</scope>
    <source>
        <strain evidence="5">DV1</strain>
        <tissue evidence="5">Whole organism</tissue>
    </source>
</reference>
<feature type="compositionally biased region" description="Gly residues" evidence="2">
    <location>
        <begin position="265"/>
        <end position="277"/>
    </location>
</feature>
<dbReference type="Gene3D" id="1.20.1250.20">
    <property type="entry name" value="MFS general substrate transporter like domains"/>
    <property type="match status" value="2"/>
</dbReference>
<evidence type="ECO:0000313" key="5">
    <source>
        <dbReference type="EMBL" id="PAA67787.1"/>
    </source>
</evidence>
<dbReference type="Pfam" id="PF07690">
    <property type="entry name" value="MFS_1"/>
    <property type="match status" value="2"/>
</dbReference>
<dbReference type="SUPFAM" id="SSF103473">
    <property type="entry name" value="MFS general substrate transporter"/>
    <property type="match status" value="2"/>
</dbReference>
<feature type="transmembrane region" description="Helical" evidence="3">
    <location>
        <begin position="148"/>
        <end position="175"/>
    </location>
</feature>
<comment type="caution">
    <text evidence="5">The sequence shown here is derived from an EMBL/GenBank/DDBJ whole genome shotgun (WGS) entry which is preliminary data.</text>
</comment>
<name>A0A267F3Q8_9PLAT</name>
<keyword evidence="3" id="KW-0472">Membrane</keyword>
<evidence type="ECO:0000313" key="6">
    <source>
        <dbReference type="Proteomes" id="UP000215902"/>
    </source>
</evidence>
<sequence length="818" mass="89413">MPDEEDEGDDRGAAVDSPRSCDSSKDPEKQQPRADRFKLVYEPSPIVPPDGGYGWWVVAAAFVVSLIADGVTFSFGILLSELFTSLNDSREDISWIGSFLAGVPLLLGPVTSVLIDRFGCRSVTIAGGLISGLGFALMFILPRSTLLFVFSGGLLAGFGLGLAFMPAVVVVSFYFVEKRSLATGLAMSGSGAGTVVFAYITRACIEEYTWRGSFLIIGGILLNLCVCGALYRPLQPENFKEMKRMKRLYVQFQQANEANHNSAINGGGAIGRGGEGKLGNASNSPSSSLAPSTSSPDSSQSGSPTSRRWRAVGPVGGFVGASPVAPAKSLLSIPTYLSAELSKSPAACRVQPDSKRFAVSTNAPPVPDEKHLIASLKLGYLQRLAAGFTDNSAATVHSNDKHPVAAAAAAVAKTDENTALGNQQMFKANTSHELVDYAQHVVRQQKQKRRMKFKHQQEQQRQQQQQQCEEEDESRQFSFVLHLPQLPQQPSNQQQLHQASRPRLNTASQTVRRQLFPVDRRYFMQHTRGSFSTAMQIELWDSCPEFGRLPPSNRHNQVSRPPPRSKVSMLSKLKRSVLDSKSFKDTKFLFTSWNYLSFLASNFLLYFWYDITYTFMPDHAKEIGLSDGEVSLIIALIGVSNTIGQIVIGYIGDFPRVNTVLLYALCMSLTGVANFLVPWCHSLASLLVYGILYGFLVSANYALCSIVIIDLFGIDRLTTGYGLMMFFQGFANLVGPPAMGHMRDSDSNYDRAFIYSGIFVLVSNLLILSIYPAIYRWARDCCCHGNKAAAGNSATSRKKTPPSLEEAAEEAAEPLTSA</sequence>
<keyword evidence="6" id="KW-1185">Reference proteome</keyword>
<feature type="transmembrane region" description="Helical" evidence="3">
    <location>
        <begin position="686"/>
        <end position="709"/>
    </location>
</feature>
<proteinExistence type="predicted"/>
<feature type="compositionally biased region" description="Basic and acidic residues" evidence="2">
    <location>
        <begin position="22"/>
        <end position="34"/>
    </location>
</feature>
<feature type="transmembrane region" description="Helical" evidence="3">
    <location>
        <begin position="630"/>
        <end position="648"/>
    </location>
</feature>
<comment type="subcellular location">
    <subcellularLocation>
        <location evidence="1">Membrane</location>
        <topology evidence="1">Multi-pass membrane protein</topology>
    </subcellularLocation>
</comment>
<feature type="compositionally biased region" description="Low complexity" evidence="2">
    <location>
        <begin position="488"/>
        <end position="498"/>
    </location>
</feature>
<dbReference type="PROSITE" id="PS50850">
    <property type="entry name" value="MFS"/>
    <property type="match status" value="1"/>
</dbReference>
<feature type="transmembrane region" description="Helical" evidence="3">
    <location>
        <begin position="588"/>
        <end position="609"/>
    </location>
</feature>
<dbReference type="PANTHER" id="PTHR11360:SF260">
    <property type="entry name" value="MFS DOMAIN-CONTAINING PROTEIN"/>
    <property type="match status" value="1"/>
</dbReference>
<dbReference type="PANTHER" id="PTHR11360">
    <property type="entry name" value="MONOCARBOXYLATE TRANSPORTER"/>
    <property type="match status" value="1"/>
</dbReference>
<feature type="transmembrane region" description="Helical" evidence="3">
    <location>
        <begin position="212"/>
        <end position="231"/>
    </location>
</feature>